<reference evidence="5" key="1">
    <citation type="journal article" date="2020" name="Stud. Mycol.">
        <title>101 Dothideomycetes genomes: a test case for predicting lifestyles and emergence of pathogens.</title>
        <authorList>
            <person name="Haridas S."/>
            <person name="Albert R."/>
            <person name="Binder M."/>
            <person name="Bloem J."/>
            <person name="Labutti K."/>
            <person name="Salamov A."/>
            <person name="Andreopoulos B."/>
            <person name="Baker S."/>
            <person name="Barry K."/>
            <person name="Bills G."/>
            <person name="Bluhm B."/>
            <person name="Cannon C."/>
            <person name="Castanera R."/>
            <person name="Culley D."/>
            <person name="Daum C."/>
            <person name="Ezra D."/>
            <person name="Gonzalez J."/>
            <person name="Henrissat B."/>
            <person name="Kuo A."/>
            <person name="Liang C."/>
            <person name="Lipzen A."/>
            <person name="Lutzoni F."/>
            <person name="Magnuson J."/>
            <person name="Mondo S."/>
            <person name="Nolan M."/>
            <person name="Ohm R."/>
            <person name="Pangilinan J."/>
            <person name="Park H.-J."/>
            <person name="Ramirez L."/>
            <person name="Alfaro M."/>
            <person name="Sun H."/>
            <person name="Tritt A."/>
            <person name="Yoshinaga Y."/>
            <person name="Zwiers L.-H."/>
            <person name="Turgeon B."/>
            <person name="Goodwin S."/>
            <person name="Spatafora J."/>
            <person name="Crous P."/>
            <person name="Grigoriev I."/>
        </authorList>
    </citation>
    <scope>NUCLEOTIDE SEQUENCE</scope>
    <source>
        <strain evidence="5">CBS 473.64</strain>
    </source>
</reference>
<keyword evidence="6" id="KW-1185">Reference proteome</keyword>
<dbReference type="GO" id="GO:0016705">
    <property type="term" value="F:oxidoreductase activity, acting on paired donors, with incorporation or reduction of molecular oxygen"/>
    <property type="evidence" value="ECO:0007669"/>
    <property type="project" value="InterPro"/>
</dbReference>
<keyword evidence="2" id="KW-0349">Heme</keyword>
<dbReference type="GO" id="GO:0008395">
    <property type="term" value="F:steroid hydroxylase activity"/>
    <property type="evidence" value="ECO:0007669"/>
    <property type="project" value="TreeGrafter"/>
</dbReference>
<dbReference type="GO" id="GO:0005506">
    <property type="term" value="F:iron ion binding"/>
    <property type="evidence" value="ECO:0007669"/>
    <property type="project" value="InterPro"/>
</dbReference>
<dbReference type="GO" id="GO:0020037">
    <property type="term" value="F:heme binding"/>
    <property type="evidence" value="ECO:0007669"/>
    <property type="project" value="InterPro"/>
</dbReference>
<dbReference type="Proteomes" id="UP000799753">
    <property type="component" value="Unassembled WGS sequence"/>
</dbReference>
<dbReference type="OrthoDB" id="3366823at2759"/>
<dbReference type="AlphaFoldDB" id="A0A6A6RNL4"/>
<evidence type="ECO:0000256" key="2">
    <source>
        <dbReference type="ARBA" id="ARBA00022617"/>
    </source>
</evidence>
<dbReference type="InterPro" id="IPR036396">
    <property type="entry name" value="Cyt_P450_sf"/>
</dbReference>
<dbReference type="PANTHER" id="PTHR24304">
    <property type="entry name" value="CYTOCHROME P450 FAMILY 7"/>
    <property type="match status" value="1"/>
</dbReference>
<proteinExistence type="inferred from homology"/>
<evidence type="ECO:0000256" key="3">
    <source>
        <dbReference type="ARBA" id="ARBA00022723"/>
    </source>
</evidence>
<name>A0A6A6RNL4_9PLEO</name>
<gene>
    <name evidence="5" type="ORF">P280DRAFT_521635</name>
</gene>
<evidence type="ECO:0000256" key="4">
    <source>
        <dbReference type="ARBA" id="ARBA00023004"/>
    </source>
</evidence>
<dbReference type="EMBL" id="MU006795">
    <property type="protein sequence ID" value="KAF2637119.1"/>
    <property type="molecule type" value="Genomic_DNA"/>
</dbReference>
<keyword evidence="4" id="KW-0408">Iron</keyword>
<evidence type="ECO:0000313" key="5">
    <source>
        <dbReference type="EMBL" id="KAF2637119.1"/>
    </source>
</evidence>
<evidence type="ECO:0008006" key="7">
    <source>
        <dbReference type="Google" id="ProtNLM"/>
    </source>
</evidence>
<protein>
    <recommendedName>
        <fullName evidence="7">Cytochrome P450</fullName>
    </recommendedName>
</protein>
<evidence type="ECO:0000313" key="6">
    <source>
        <dbReference type="Proteomes" id="UP000799753"/>
    </source>
</evidence>
<dbReference type="SUPFAM" id="SSF48264">
    <property type="entry name" value="Cytochrome P450"/>
    <property type="match status" value="1"/>
</dbReference>
<comment type="similarity">
    <text evidence="1">Belongs to the cytochrome P450 family.</text>
</comment>
<evidence type="ECO:0000256" key="1">
    <source>
        <dbReference type="ARBA" id="ARBA00010617"/>
    </source>
</evidence>
<organism evidence="5 6">
    <name type="scientific">Massarina eburnea CBS 473.64</name>
    <dbReference type="NCBI Taxonomy" id="1395130"/>
    <lineage>
        <taxon>Eukaryota</taxon>
        <taxon>Fungi</taxon>
        <taxon>Dikarya</taxon>
        <taxon>Ascomycota</taxon>
        <taxon>Pezizomycotina</taxon>
        <taxon>Dothideomycetes</taxon>
        <taxon>Pleosporomycetidae</taxon>
        <taxon>Pleosporales</taxon>
        <taxon>Massarineae</taxon>
        <taxon>Massarinaceae</taxon>
        <taxon>Massarina</taxon>
    </lineage>
</organism>
<sequence length="358" mass="40811">MSDNAVERLGSETEETPKYFKRKYLAAAPLYAWSSSVIHRYLAGRSALQLSQWFGNNLRVRFQEHQALNTAEGVVLDNFLDFFSNDVTAALLDAMCGKGLLECNPGFTRAFWTFCDNFPTFMKRTPRFLARKATTPLDEDGDDLLWGSAFFRERFSTFVYEMGFDARDMASMELGFLFGASENVIMNTYWCAIDVFKDQPLLRVSAENKLIQQPLLQAVLAESLSLRCHNMFIRKTTEVINIMSWAIPKDRFVIAWSTPGQMDSKVWSNTDDLHPVDTFWPGRFLKYTDVSESPQFSARRHFAKIHCIVTLAMMVEIFDCNILAEPKVLKVDQSKFGMGVLAPSGKVVARLRGRETTN</sequence>
<accession>A0A6A6RNL4</accession>
<dbReference type="Gene3D" id="1.10.630.10">
    <property type="entry name" value="Cytochrome P450"/>
    <property type="match status" value="1"/>
</dbReference>
<keyword evidence="3" id="KW-0479">Metal-binding</keyword>
<dbReference type="PANTHER" id="PTHR24304:SF2">
    <property type="entry name" value="24-HYDROXYCHOLESTEROL 7-ALPHA-HYDROXYLASE"/>
    <property type="match status" value="1"/>
</dbReference>
<dbReference type="InterPro" id="IPR050529">
    <property type="entry name" value="CYP450_sterol_14alpha_dmase"/>
</dbReference>